<evidence type="ECO:0000313" key="2">
    <source>
        <dbReference type="EMBL" id="RIJ42708.1"/>
    </source>
</evidence>
<dbReference type="InterPro" id="IPR014729">
    <property type="entry name" value="Rossmann-like_a/b/a_fold"/>
</dbReference>
<reference evidence="3" key="1">
    <citation type="submission" date="2018-08" db="EMBL/GenBank/DDBJ databases">
        <title>Mucilaginibacter sp. MYSH2.</title>
        <authorList>
            <person name="Seo T."/>
        </authorList>
    </citation>
    <scope>NUCLEOTIDE SEQUENCE [LARGE SCALE GENOMIC DNA]</scope>
    <source>
        <strain evidence="3">KIRAN</strain>
    </source>
</reference>
<dbReference type="Gene3D" id="3.40.50.620">
    <property type="entry name" value="HUPs"/>
    <property type="match status" value="1"/>
</dbReference>
<dbReference type="OrthoDB" id="3572539at2"/>
<gene>
    <name evidence="2" type="ORF">D1627_02350</name>
</gene>
<name>A0A399SHH2_9BACT</name>
<dbReference type="InterPro" id="IPR002761">
    <property type="entry name" value="Diphthami_syn_dom"/>
</dbReference>
<evidence type="ECO:0000259" key="1">
    <source>
        <dbReference type="Pfam" id="PF01902"/>
    </source>
</evidence>
<protein>
    <submittedName>
        <fullName evidence="2">Diphthine--ammonia ligase</fullName>
        <ecNumber evidence="2">6.3.1.14</ecNumber>
    </submittedName>
</protein>
<organism evidence="2 3">
    <name type="scientific">Pontibacter oryzae</name>
    <dbReference type="NCBI Taxonomy" id="2304593"/>
    <lineage>
        <taxon>Bacteria</taxon>
        <taxon>Pseudomonadati</taxon>
        <taxon>Bacteroidota</taxon>
        <taxon>Cytophagia</taxon>
        <taxon>Cytophagales</taxon>
        <taxon>Hymenobacteraceae</taxon>
        <taxon>Pontibacter</taxon>
    </lineage>
</organism>
<sequence>MAKISYFNWSGGKDSSLCLYHVLQQKSYTVSGLLTTLSGANGRVTMHGVREELLDLQAKQIGLPLQKVYLPEQVSMQTYNRLMLETMQPLQKRGVTHAIFGDINLEDLRAYREQQLEQVGMQAAFPLWGRATRELVEEFIALGFKAVVVCVNDKLLDKSFAGRQLDKAFLNDLPPSVDPAGENGEFHTFVYDGPIFKQPLKHILGEVIHRSYAPPADPDNNCFKKEDTPTYDTGFWFCDLLPA</sequence>
<dbReference type="Gene3D" id="3.90.1490.10">
    <property type="entry name" value="putative n-type atp pyrophosphatase, domain 2"/>
    <property type="match status" value="1"/>
</dbReference>
<accession>A0A399SHH2</accession>
<dbReference type="SUPFAM" id="SSF52402">
    <property type="entry name" value="Adenine nucleotide alpha hydrolases-like"/>
    <property type="match status" value="1"/>
</dbReference>
<evidence type="ECO:0000313" key="3">
    <source>
        <dbReference type="Proteomes" id="UP000266005"/>
    </source>
</evidence>
<dbReference type="RefSeq" id="WP_119430590.1">
    <property type="nucleotide sequence ID" value="NZ_QWGE01000001.1"/>
</dbReference>
<proteinExistence type="predicted"/>
<dbReference type="GO" id="GO:0017178">
    <property type="term" value="F:diphthine-ammonia ligase activity"/>
    <property type="evidence" value="ECO:0007669"/>
    <property type="project" value="UniProtKB-EC"/>
</dbReference>
<dbReference type="EC" id="6.3.1.14" evidence="2"/>
<dbReference type="InterPro" id="IPR030662">
    <property type="entry name" value="DPH6/MJ0570"/>
</dbReference>
<dbReference type="NCBIfam" id="TIGR00290">
    <property type="entry name" value="MJ0570_dom"/>
    <property type="match status" value="1"/>
</dbReference>
<dbReference type="PIRSF" id="PIRSF039123">
    <property type="entry name" value="Diphthamide_synthase"/>
    <property type="match status" value="1"/>
</dbReference>
<dbReference type="Pfam" id="PF01902">
    <property type="entry name" value="Diphthami_syn_2"/>
    <property type="match status" value="1"/>
</dbReference>
<keyword evidence="3" id="KW-1185">Reference proteome</keyword>
<dbReference type="AlphaFoldDB" id="A0A399SHH2"/>
<dbReference type="CDD" id="cd01994">
    <property type="entry name" value="AANH_PF0828-like"/>
    <property type="match status" value="1"/>
</dbReference>
<comment type="caution">
    <text evidence="2">The sequence shown here is derived from an EMBL/GenBank/DDBJ whole genome shotgun (WGS) entry which is preliminary data.</text>
</comment>
<feature type="domain" description="Diphthamide synthase" evidence="1">
    <location>
        <begin position="9"/>
        <end position="201"/>
    </location>
</feature>
<dbReference type="EMBL" id="QWGE01000001">
    <property type="protein sequence ID" value="RIJ42708.1"/>
    <property type="molecule type" value="Genomic_DNA"/>
</dbReference>
<keyword evidence="2" id="KW-0436">Ligase</keyword>
<dbReference type="Proteomes" id="UP000266005">
    <property type="component" value="Unassembled WGS sequence"/>
</dbReference>